<sequence length="70" mass="7336">MNPDYDYIVVGAGIAGLGAAYTLSKKGGEVLVLESQSSPGGRMKTNSYGGKKYEAGAGFILPHFKNIRAL</sequence>
<dbReference type="EMBL" id="JAGQLM010000054">
    <property type="protein sequence ID" value="MCA9374960.1"/>
    <property type="molecule type" value="Genomic_DNA"/>
</dbReference>
<comment type="caution">
    <text evidence="1">The sequence shown here is derived from an EMBL/GenBank/DDBJ whole genome shotgun (WGS) entry which is preliminary data.</text>
</comment>
<feature type="non-terminal residue" evidence="1">
    <location>
        <position position="70"/>
    </location>
</feature>
<evidence type="ECO:0000313" key="2">
    <source>
        <dbReference type="Proteomes" id="UP000748332"/>
    </source>
</evidence>
<dbReference type="PANTHER" id="PTHR43734">
    <property type="entry name" value="PHYTOENE DESATURASE"/>
    <property type="match status" value="1"/>
</dbReference>
<gene>
    <name evidence="1" type="ORF">KC622_01370</name>
</gene>
<dbReference type="PANTHER" id="PTHR43734:SF1">
    <property type="entry name" value="PHYTOENE DESATURASE"/>
    <property type="match status" value="1"/>
</dbReference>
<dbReference type="AlphaFoldDB" id="A0A955KWB7"/>
<name>A0A955KWB7_9BACT</name>
<reference evidence="1" key="2">
    <citation type="journal article" date="2021" name="Microbiome">
        <title>Successional dynamics and alternative stable states in a saline activated sludge microbial community over 9 years.</title>
        <authorList>
            <person name="Wang Y."/>
            <person name="Ye J."/>
            <person name="Ju F."/>
            <person name="Liu L."/>
            <person name="Boyd J.A."/>
            <person name="Deng Y."/>
            <person name="Parks D.H."/>
            <person name="Jiang X."/>
            <person name="Yin X."/>
            <person name="Woodcroft B.J."/>
            <person name="Tyson G.W."/>
            <person name="Hugenholtz P."/>
            <person name="Polz M.F."/>
            <person name="Zhang T."/>
        </authorList>
    </citation>
    <scope>NUCLEOTIDE SEQUENCE</scope>
    <source>
        <strain evidence="1">HKST-UBA16</strain>
    </source>
</reference>
<reference evidence="1" key="1">
    <citation type="submission" date="2020-04" db="EMBL/GenBank/DDBJ databases">
        <authorList>
            <person name="Zhang T."/>
        </authorList>
    </citation>
    <scope>NUCLEOTIDE SEQUENCE</scope>
    <source>
        <strain evidence="1">HKST-UBA16</strain>
    </source>
</reference>
<protein>
    <submittedName>
        <fullName evidence="1">FAD-dependent oxidoreductase</fullName>
    </submittedName>
</protein>
<evidence type="ECO:0000313" key="1">
    <source>
        <dbReference type="EMBL" id="MCA9374960.1"/>
    </source>
</evidence>
<dbReference type="Pfam" id="PF13450">
    <property type="entry name" value="NAD_binding_8"/>
    <property type="match status" value="1"/>
</dbReference>
<organism evidence="1 2">
    <name type="scientific">Candidatus Dojkabacteria bacterium</name>
    <dbReference type="NCBI Taxonomy" id="2099670"/>
    <lineage>
        <taxon>Bacteria</taxon>
        <taxon>Candidatus Dojkabacteria</taxon>
    </lineage>
</organism>
<dbReference type="Proteomes" id="UP000748332">
    <property type="component" value="Unassembled WGS sequence"/>
</dbReference>
<accession>A0A955KWB7</accession>
<dbReference type="SUPFAM" id="SSF51971">
    <property type="entry name" value="Nucleotide-binding domain"/>
    <property type="match status" value="1"/>
</dbReference>
<proteinExistence type="predicted"/>
<dbReference type="Gene3D" id="3.50.50.60">
    <property type="entry name" value="FAD/NAD(P)-binding domain"/>
    <property type="match status" value="1"/>
</dbReference>
<dbReference type="InterPro" id="IPR036188">
    <property type="entry name" value="FAD/NAD-bd_sf"/>
</dbReference>